<dbReference type="EMBL" id="CADCTR010001004">
    <property type="protein sequence ID" value="CAA9276736.1"/>
    <property type="molecule type" value="Genomic_DNA"/>
</dbReference>
<dbReference type="Pfam" id="PF04134">
    <property type="entry name" value="DCC1-like"/>
    <property type="match status" value="1"/>
</dbReference>
<evidence type="ECO:0008006" key="2">
    <source>
        <dbReference type="Google" id="ProtNLM"/>
    </source>
</evidence>
<evidence type="ECO:0000313" key="1">
    <source>
        <dbReference type="EMBL" id="CAA9276736.1"/>
    </source>
</evidence>
<dbReference type="GO" id="GO:0015035">
    <property type="term" value="F:protein-disulfide reductase activity"/>
    <property type="evidence" value="ECO:0007669"/>
    <property type="project" value="InterPro"/>
</dbReference>
<reference evidence="1" key="1">
    <citation type="submission" date="2020-02" db="EMBL/GenBank/DDBJ databases">
        <authorList>
            <person name="Meier V. D."/>
        </authorList>
    </citation>
    <scope>NUCLEOTIDE SEQUENCE</scope>
    <source>
        <strain evidence="1">AVDCRST_MAG93</strain>
    </source>
</reference>
<name>A0A6J4JE52_9CHLR</name>
<accession>A0A6J4JE52</accession>
<proteinExistence type="predicted"/>
<gene>
    <name evidence="1" type="ORF">AVDCRST_MAG93-2932</name>
</gene>
<organism evidence="1">
    <name type="scientific">uncultured Chloroflexia bacterium</name>
    <dbReference type="NCBI Taxonomy" id="1672391"/>
    <lineage>
        <taxon>Bacteria</taxon>
        <taxon>Bacillati</taxon>
        <taxon>Chloroflexota</taxon>
        <taxon>Chloroflexia</taxon>
        <taxon>environmental samples</taxon>
    </lineage>
</organism>
<dbReference type="AlphaFoldDB" id="A0A6J4JE52"/>
<sequence length="139" mass="15674">MDAVTTPALEIVYDGDCPFCSRFVELYRIRKNVGSVALTDARGRPDLVERFTREGLDINDGMVVFWQGRTYYGPDSVNLMAMLAAERGAFSALNRLLFKNRRVAGLIYPLLVRGRKLTLKAIGRKLIPTSYGDEKRTLL</sequence>
<protein>
    <recommendedName>
        <fullName evidence="2">DUF393 domain-containing protein</fullName>
    </recommendedName>
</protein>
<dbReference type="InterPro" id="IPR007263">
    <property type="entry name" value="DCC1-like"/>
</dbReference>